<dbReference type="InterPro" id="IPR009100">
    <property type="entry name" value="AcylCoA_DH/oxidase_NM_dom_sf"/>
</dbReference>
<dbReference type="InterPro" id="IPR006091">
    <property type="entry name" value="Acyl-CoA_Oxase/DH_mid-dom"/>
</dbReference>
<comment type="cofactor">
    <cofactor evidence="1 6">
        <name>FAD</name>
        <dbReference type="ChEBI" id="CHEBI:57692"/>
    </cofactor>
</comment>
<keyword evidence="4 6" id="KW-0274">FAD</keyword>
<dbReference type="InterPro" id="IPR037069">
    <property type="entry name" value="AcylCoA_DH/ox_N_sf"/>
</dbReference>
<dbReference type="SUPFAM" id="SSF56645">
    <property type="entry name" value="Acyl-CoA dehydrogenase NM domain-like"/>
    <property type="match status" value="1"/>
</dbReference>
<dbReference type="InterPro" id="IPR036250">
    <property type="entry name" value="AcylCo_DH-like_C"/>
</dbReference>
<feature type="domain" description="Acyl-CoA oxidase/dehydrogenase middle" evidence="8">
    <location>
        <begin position="128"/>
        <end position="219"/>
    </location>
</feature>
<proteinExistence type="inferred from homology"/>
<dbReference type="PANTHER" id="PTHR43292:SF3">
    <property type="entry name" value="ACYL-COA DEHYDROGENASE FADE29"/>
    <property type="match status" value="1"/>
</dbReference>
<evidence type="ECO:0000259" key="8">
    <source>
        <dbReference type="Pfam" id="PF02770"/>
    </source>
</evidence>
<dbReference type="InterPro" id="IPR046373">
    <property type="entry name" value="Acyl-CoA_Oxase/DH_mid-dom_sf"/>
</dbReference>
<comment type="similarity">
    <text evidence="2 6">Belongs to the acyl-CoA dehydrogenase family.</text>
</comment>
<dbReference type="InterPro" id="IPR052161">
    <property type="entry name" value="Mycobact_Acyl-CoA_DH"/>
</dbReference>
<dbReference type="PANTHER" id="PTHR43292">
    <property type="entry name" value="ACYL-COA DEHYDROGENASE"/>
    <property type="match status" value="1"/>
</dbReference>
<keyword evidence="5 6" id="KW-0560">Oxidoreductase</keyword>
<evidence type="ECO:0000313" key="10">
    <source>
        <dbReference type="Proteomes" id="UP001500466"/>
    </source>
</evidence>
<gene>
    <name evidence="9" type="ORF">GCM10023205_26560</name>
</gene>
<dbReference type="Gene3D" id="2.40.110.10">
    <property type="entry name" value="Butyryl-CoA Dehydrogenase, subunit A, domain 2"/>
    <property type="match status" value="1"/>
</dbReference>
<evidence type="ECO:0000256" key="3">
    <source>
        <dbReference type="ARBA" id="ARBA00022630"/>
    </source>
</evidence>
<accession>A0ABP9H3W9</accession>
<evidence type="ECO:0000256" key="2">
    <source>
        <dbReference type="ARBA" id="ARBA00009347"/>
    </source>
</evidence>
<keyword evidence="3 6" id="KW-0285">Flavoprotein</keyword>
<dbReference type="Pfam" id="PF00441">
    <property type="entry name" value="Acyl-CoA_dh_1"/>
    <property type="match status" value="1"/>
</dbReference>
<dbReference type="InterPro" id="IPR009075">
    <property type="entry name" value="AcylCo_DH/oxidase_C"/>
</dbReference>
<reference evidence="10" key="1">
    <citation type="journal article" date="2019" name="Int. J. Syst. Evol. Microbiol.">
        <title>The Global Catalogue of Microorganisms (GCM) 10K type strain sequencing project: providing services to taxonomists for standard genome sequencing and annotation.</title>
        <authorList>
            <consortium name="The Broad Institute Genomics Platform"/>
            <consortium name="The Broad Institute Genome Sequencing Center for Infectious Disease"/>
            <person name="Wu L."/>
            <person name="Ma J."/>
        </authorList>
    </citation>
    <scope>NUCLEOTIDE SEQUENCE [LARGE SCALE GENOMIC DNA]</scope>
    <source>
        <strain evidence="10">JCM 17986</strain>
    </source>
</reference>
<evidence type="ECO:0000256" key="6">
    <source>
        <dbReference type="RuleBase" id="RU362125"/>
    </source>
</evidence>
<evidence type="ECO:0000256" key="4">
    <source>
        <dbReference type="ARBA" id="ARBA00022827"/>
    </source>
</evidence>
<dbReference type="EMBL" id="BAABHS010000008">
    <property type="protein sequence ID" value="GAA4961719.1"/>
    <property type="molecule type" value="Genomic_DNA"/>
</dbReference>
<feature type="domain" description="Acyl-CoA dehydrogenase/oxidase C-terminal" evidence="7">
    <location>
        <begin position="234"/>
        <end position="383"/>
    </location>
</feature>
<evidence type="ECO:0000256" key="1">
    <source>
        <dbReference type="ARBA" id="ARBA00001974"/>
    </source>
</evidence>
<protein>
    <submittedName>
        <fullName evidence="9">Acyl-CoA dehydrogenase family protein</fullName>
    </submittedName>
</protein>
<dbReference type="Gene3D" id="1.20.140.10">
    <property type="entry name" value="Butyryl-CoA Dehydrogenase, subunit A, domain 3"/>
    <property type="match status" value="1"/>
</dbReference>
<dbReference type="Proteomes" id="UP001500466">
    <property type="component" value="Unassembled WGS sequence"/>
</dbReference>
<sequence>MTVDEGQPGYARHAVEVFAEELDEFLAAVMAEAGEHADPADLTGLDEPFERRVLGTAGTRGMLGIGLPDEVPAGPWLRAAFDFAVAAHDAPLVDTAVTLAGFSVAAFANEEQHAFFLPRMTGGELTMCVAYSEREAGSDLRALSATAVEEGGGYVLSGVKTLVTGAHKADWCCTVARTGPLGSAAMTMFLVDMAAPGVRVVRRPTMNGWTLDEVHFDAVRLPPGAVLGEPGRAWRQLAAALRAERSGMFHLGFARHALDGLRRHLRETGGGDPVSRDAFAALEVDFTAGVRLACRALSADRGSSDAVAQASMAKVFATELLQRIAQEATEAAGHQGMIHAPLFAPEPAPAAAGGRFAWEYLERVHGTIGAGANELQRDTIAQAGLGLPTARRK</sequence>
<dbReference type="Pfam" id="PF02770">
    <property type="entry name" value="Acyl-CoA_dh_M"/>
    <property type="match status" value="1"/>
</dbReference>
<name>A0ABP9H3W9_9ACTN</name>
<organism evidence="9 10">
    <name type="scientific">Yinghuangia aomiensis</name>
    <dbReference type="NCBI Taxonomy" id="676205"/>
    <lineage>
        <taxon>Bacteria</taxon>
        <taxon>Bacillati</taxon>
        <taxon>Actinomycetota</taxon>
        <taxon>Actinomycetes</taxon>
        <taxon>Kitasatosporales</taxon>
        <taxon>Streptomycetaceae</taxon>
        <taxon>Yinghuangia</taxon>
    </lineage>
</organism>
<dbReference type="RefSeq" id="WP_345675621.1">
    <property type="nucleotide sequence ID" value="NZ_BAABHS010000008.1"/>
</dbReference>
<dbReference type="Gene3D" id="1.10.540.10">
    <property type="entry name" value="Acyl-CoA dehydrogenase/oxidase, N-terminal domain"/>
    <property type="match status" value="1"/>
</dbReference>
<dbReference type="SUPFAM" id="SSF47203">
    <property type="entry name" value="Acyl-CoA dehydrogenase C-terminal domain-like"/>
    <property type="match status" value="1"/>
</dbReference>
<evidence type="ECO:0000313" key="9">
    <source>
        <dbReference type="EMBL" id="GAA4961719.1"/>
    </source>
</evidence>
<evidence type="ECO:0000256" key="5">
    <source>
        <dbReference type="ARBA" id="ARBA00023002"/>
    </source>
</evidence>
<keyword evidence="10" id="KW-1185">Reference proteome</keyword>
<comment type="caution">
    <text evidence="9">The sequence shown here is derived from an EMBL/GenBank/DDBJ whole genome shotgun (WGS) entry which is preliminary data.</text>
</comment>
<evidence type="ECO:0000259" key="7">
    <source>
        <dbReference type="Pfam" id="PF00441"/>
    </source>
</evidence>